<dbReference type="AlphaFoldDB" id="A0AAD9Q270"/>
<dbReference type="InterPro" id="IPR011029">
    <property type="entry name" value="DEATH-like_dom_sf"/>
</dbReference>
<reference evidence="1" key="2">
    <citation type="journal article" date="2023" name="Science">
        <title>Genomic signatures of disease resistance in endangered staghorn corals.</title>
        <authorList>
            <person name="Vollmer S.V."/>
            <person name="Selwyn J.D."/>
            <person name="Despard B.A."/>
            <person name="Roesel C.L."/>
        </authorList>
    </citation>
    <scope>NUCLEOTIDE SEQUENCE</scope>
    <source>
        <strain evidence="1">K2</strain>
    </source>
</reference>
<dbReference type="CDD" id="cd01671">
    <property type="entry name" value="CARD"/>
    <property type="match status" value="1"/>
</dbReference>
<comment type="caution">
    <text evidence="1">The sequence shown here is derived from an EMBL/GenBank/DDBJ whole genome shotgun (WGS) entry which is preliminary data.</text>
</comment>
<protein>
    <submittedName>
        <fullName evidence="1">Uncharacterized protein</fullName>
    </submittedName>
</protein>
<keyword evidence="2" id="KW-1185">Reference proteome</keyword>
<name>A0AAD9Q270_ACRCE</name>
<gene>
    <name evidence="1" type="ORF">P5673_025349</name>
</gene>
<evidence type="ECO:0000313" key="2">
    <source>
        <dbReference type="Proteomes" id="UP001249851"/>
    </source>
</evidence>
<evidence type="ECO:0000313" key="1">
    <source>
        <dbReference type="EMBL" id="KAK2553373.1"/>
    </source>
</evidence>
<organism evidence="1 2">
    <name type="scientific">Acropora cervicornis</name>
    <name type="common">Staghorn coral</name>
    <dbReference type="NCBI Taxonomy" id="6130"/>
    <lineage>
        <taxon>Eukaryota</taxon>
        <taxon>Metazoa</taxon>
        <taxon>Cnidaria</taxon>
        <taxon>Anthozoa</taxon>
        <taxon>Hexacorallia</taxon>
        <taxon>Scleractinia</taxon>
        <taxon>Astrocoeniina</taxon>
        <taxon>Acroporidae</taxon>
        <taxon>Acropora</taxon>
    </lineage>
</organism>
<sequence>STACPKRTEMHCVHVTLISLKRLGCYLVDSHKILDEYDLEEISSQSRRSDRNAAFLDILPRRGNVLDFVLKVMQGKREYQDAAALILQRRQIISLAHT</sequence>
<feature type="non-terminal residue" evidence="1">
    <location>
        <position position="1"/>
    </location>
</feature>
<dbReference type="Proteomes" id="UP001249851">
    <property type="component" value="Unassembled WGS sequence"/>
</dbReference>
<accession>A0AAD9Q270</accession>
<dbReference type="Gene3D" id="1.10.533.10">
    <property type="entry name" value="Death Domain, Fas"/>
    <property type="match status" value="1"/>
</dbReference>
<dbReference type="EMBL" id="JARQWQ010000078">
    <property type="protein sequence ID" value="KAK2553373.1"/>
    <property type="molecule type" value="Genomic_DNA"/>
</dbReference>
<dbReference type="SUPFAM" id="SSF47986">
    <property type="entry name" value="DEATH domain"/>
    <property type="match status" value="1"/>
</dbReference>
<proteinExistence type="predicted"/>
<reference evidence="1" key="1">
    <citation type="journal article" date="2023" name="G3 (Bethesda)">
        <title>Whole genome assembly and annotation of the endangered Caribbean coral Acropora cervicornis.</title>
        <authorList>
            <person name="Selwyn J.D."/>
            <person name="Vollmer S.V."/>
        </authorList>
    </citation>
    <scope>NUCLEOTIDE SEQUENCE</scope>
    <source>
        <strain evidence="1">K2</strain>
    </source>
</reference>